<keyword evidence="2" id="KW-0479">Metal-binding</keyword>
<dbReference type="GO" id="GO:0003899">
    <property type="term" value="F:DNA-directed RNA polymerase activity"/>
    <property type="evidence" value="ECO:0007669"/>
    <property type="project" value="InterPro"/>
</dbReference>
<proteinExistence type="inferred from homology"/>
<dbReference type="PANTHER" id="PTHR11239:SF12">
    <property type="entry name" value="DNA-DIRECTED RNA POLYMERASE III SUBUNIT RPC10"/>
    <property type="match status" value="1"/>
</dbReference>
<organism evidence="8">
    <name type="scientific">marine sediment metagenome</name>
    <dbReference type="NCBI Taxonomy" id="412755"/>
    <lineage>
        <taxon>unclassified sequences</taxon>
        <taxon>metagenomes</taxon>
        <taxon>ecological metagenomes</taxon>
    </lineage>
</organism>
<dbReference type="AlphaFoldDB" id="X1RSS1"/>
<comment type="similarity">
    <text evidence="1">Belongs to the archaeal RpoM/eukaryotic RPA12/RPB9/RPC11 RNA polymerase family.</text>
</comment>
<dbReference type="PANTHER" id="PTHR11239">
    <property type="entry name" value="DNA-DIRECTED RNA POLYMERASE"/>
    <property type="match status" value="1"/>
</dbReference>
<evidence type="ECO:0000256" key="6">
    <source>
        <dbReference type="ARBA" id="ARBA00023163"/>
    </source>
</evidence>
<feature type="non-terminal residue" evidence="8">
    <location>
        <position position="77"/>
    </location>
</feature>
<evidence type="ECO:0000259" key="7">
    <source>
        <dbReference type="SMART" id="SM00661"/>
    </source>
</evidence>
<dbReference type="GO" id="GO:0006351">
    <property type="term" value="P:DNA-templated transcription"/>
    <property type="evidence" value="ECO:0007669"/>
    <property type="project" value="InterPro"/>
</dbReference>
<dbReference type="GO" id="GO:0008270">
    <property type="term" value="F:zinc ion binding"/>
    <property type="evidence" value="ECO:0007669"/>
    <property type="project" value="UniProtKB-KW"/>
</dbReference>
<dbReference type="InterPro" id="IPR006288">
    <property type="entry name" value="TFS"/>
</dbReference>
<gene>
    <name evidence="8" type="ORF">S06H3_55653</name>
</gene>
<keyword evidence="3" id="KW-0863">Zinc-finger</keyword>
<dbReference type="InterPro" id="IPR012164">
    <property type="entry name" value="Rpa12/Rpb9/Rpc10/TFS"/>
</dbReference>
<dbReference type="SUPFAM" id="SSF57783">
    <property type="entry name" value="Zinc beta-ribbon"/>
    <property type="match status" value="2"/>
</dbReference>
<evidence type="ECO:0000256" key="1">
    <source>
        <dbReference type="ARBA" id="ARBA00008925"/>
    </source>
</evidence>
<dbReference type="SMART" id="SM00661">
    <property type="entry name" value="RPOL9"/>
    <property type="match status" value="1"/>
</dbReference>
<keyword evidence="5" id="KW-0805">Transcription regulation</keyword>
<dbReference type="Pfam" id="PF01096">
    <property type="entry name" value="Zn_ribbon_TFIIS"/>
    <property type="match status" value="1"/>
</dbReference>
<dbReference type="NCBIfam" id="TIGR01384">
    <property type="entry name" value="TFS_arch"/>
    <property type="match status" value="1"/>
</dbReference>
<dbReference type="InterPro" id="IPR001222">
    <property type="entry name" value="Znf_TFIIS"/>
</dbReference>
<keyword evidence="6" id="KW-0804">Transcription</keyword>
<evidence type="ECO:0000256" key="4">
    <source>
        <dbReference type="ARBA" id="ARBA00022833"/>
    </source>
</evidence>
<dbReference type="GO" id="GO:0003676">
    <property type="term" value="F:nucleic acid binding"/>
    <property type="evidence" value="ECO:0007669"/>
    <property type="project" value="InterPro"/>
</dbReference>
<evidence type="ECO:0000256" key="2">
    <source>
        <dbReference type="ARBA" id="ARBA00022723"/>
    </source>
</evidence>
<accession>X1RSS1</accession>
<dbReference type="EMBL" id="BARV01035697">
    <property type="protein sequence ID" value="GAI58549.1"/>
    <property type="molecule type" value="Genomic_DNA"/>
</dbReference>
<name>X1RSS1_9ZZZZ</name>
<keyword evidence="4" id="KW-0862">Zinc</keyword>
<dbReference type="GO" id="GO:0006355">
    <property type="term" value="P:regulation of DNA-templated transcription"/>
    <property type="evidence" value="ECO:0007669"/>
    <property type="project" value="InterPro"/>
</dbReference>
<comment type="caution">
    <text evidence="8">The sequence shown here is derived from an EMBL/GenBank/DDBJ whole genome shotgun (WGS) entry which is preliminary data.</text>
</comment>
<dbReference type="PROSITE" id="PS01030">
    <property type="entry name" value="RNA_POL_M_15KD"/>
    <property type="match status" value="1"/>
</dbReference>
<dbReference type="InterPro" id="IPR019761">
    <property type="entry name" value="DNA-dir_RNA_pol-M_15_CS"/>
</dbReference>
<reference evidence="8" key="1">
    <citation type="journal article" date="2014" name="Front. Microbiol.">
        <title>High frequency of phylogenetically diverse reductive dehalogenase-homologous genes in deep subseafloor sedimentary metagenomes.</title>
        <authorList>
            <person name="Kawai M."/>
            <person name="Futagami T."/>
            <person name="Toyoda A."/>
            <person name="Takaki Y."/>
            <person name="Nishi S."/>
            <person name="Hori S."/>
            <person name="Arai W."/>
            <person name="Tsubouchi T."/>
            <person name="Morono Y."/>
            <person name="Uchiyama I."/>
            <person name="Ito T."/>
            <person name="Fujiyama A."/>
            <person name="Inagaki F."/>
            <person name="Takami H."/>
        </authorList>
    </citation>
    <scope>NUCLEOTIDE SEQUENCE</scope>
    <source>
        <strain evidence="8">Expedition CK06-06</strain>
    </source>
</reference>
<dbReference type="PIRSF" id="PIRSF005586">
    <property type="entry name" value="RNApol_RpoM"/>
    <property type="match status" value="1"/>
</dbReference>
<dbReference type="Pfam" id="PF02150">
    <property type="entry name" value="Zn_ribbon_RPB9"/>
    <property type="match status" value="1"/>
</dbReference>
<evidence type="ECO:0000256" key="5">
    <source>
        <dbReference type="ARBA" id="ARBA00023015"/>
    </source>
</evidence>
<dbReference type="InterPro" id="IPR001529">
    <property type="entry name" value="Zn_ribbon_RPB9"/>
</dbReference>
<evidence type="ECO:0000256" key="3">
    <source>
        <dbReference type="ARBA" id="ARBA00022771"/>
    </source>
</evidence>
<sequence length="77" mass="9002">MMFCPKCKSLMFPKDEIFVCNKCGYEKKKKGSVVVVEKQAEKEIVIIEKKIDILPKIRVECPKCGHNEASWILRQMR</sequence>
<feature type="domain" description="DNA-directed RNA polymerase II subunit RPB9-like zinc ribbon" evidence="7">
    <location>
        <begin position="2"/>
        <end position="48"/>
    </location>
</feature>
<protein>
    <recommendedName>
        <fullName evidence="7">DNA-directed RNA polymerase II subunit RPB9-like zinc ribbon domain-containing protein</fullName>
    </recommendedName>
</protein>
<dbReference type="Gene3D" id="2.20.25.10">
    <property type="match status" value="1"/>
</dbReference>
<evidence type="ECO:0000313" key="8">
    <source>
        <dbReference type="EMBL" id="GAI58549.1"/>
    </source>
</evidence>